<proteinExistence type="predicted"/>
<sequence length="245" mass="28145">MRLKRLLQFIFFIVYANSFSQVITGNVLSEEGIPIPKVLVVNMSSNQKVYTDVFGRFSMAGKTGDEVRFAKESYKGEKVIALNHSVTVNLQKIPQEIEEVKIIDKRLAESREEKLRKDIGLPKGPDKPREKPADAVDDIVKPLIGIPPTLNFQAIYDVVSGKSRRLRRLYRYEDLQEGLAWIKQNVDWEYFQDAGIKPENMNDFLMFALRDERVLMYMKAKNIGGITVSLDNNISPYLEVLSRKK</sequence>
<dbReference type="STRING" id="216903.SAMN05444371_0787"/>
<evidence type="ECO:0008006" key="3">
    <source>
        <dbReference type="Google" id="ProtNLM"/>
    </source>
</evidence>
<gene>
    <name evidence="1" type="ORF">SAMN05444371_0787</name>
</gene>
<dbReference type="Proteomes" id="UP000184498">
    <property type="component" value="Unassembled WGS sequence"/>
</dbReference>
<dbReference type="AlphaFoldDB" id="A0A1M6P0P6"/>
<dbReference type="InterPro" id="IPR008969">
    <property type="entry name" value="CarboxyPept-like_regulatory"/>
</dbReference>
<dbReference type="SUPFAM" id="SSF49464">
    <property type="entry name" value="Carboxypeptidase regulatory domain-like"/>
    <property type="match status" value="1"/>
</dbReference>
<accession>A0A1M6P0P6</accession>
<name>A0A1M6P0P6_9FLAO</name>
<keyword evidence="2" id="KW-1185">Reference proteome</keyword>
<reference evidence="2" key="1">
    <citation type="submission" date="2016-11" db="EMBL/GenBank/DDBJ databases">
        <authorList>
            <person name="Varghese N."/>
            <person name="Submissions S."/>
        </authorList>
    </citation>
    <scope>NUCLEOTIDE SEQUENCE [LARGE SCALE GENOMIC DNA]</scope>
    <source>
        <strain evidence="2">DSM 18016</strain>
    </source>
</reference>
<protein>
    <recommendedName>
        <fullName evidence="3">Carboxypeptidase regulatory-like domain-containing protein</fullName>
    </recommendedName>
</protein>
<evidence type="ECO:0000313" key="1">
    <source>
        <dbReference type="EMBL" id="SHK01501.1"/>
    </source>
</evidence>
<organism evidence="1 2">
    <name type="scientific">Epilithonimonas mollis</name>
    <dbReference type="NCBI Taxonomy" id="216903"/>
    <lineage>
        <taxon>Bacteria</taxon>
        <taxon>Pseudomonadati</taxon>
        <taxon>Bacteroidota</taxon>
        <taxon>Flavobacteriia</taxon>
        <taxon>Flavobacteriales</taxon>
        <taxon>Weeksellaceae</taxon>
        <taxon>Chryseobacterium group</taxon>
        <taxon>Epilithonimonas</taxon>
    </lineage>
</organism>
<dbReference type="EMBL" id="FRAM01000001">
    <property type="protein sequence ID" value="SHK01501.1"/>
    <property type="molecule type" value="Genomic_DNA"/>
</dbReference>
<evidence type="ECO:0000313" key="2">
    <source>
        <dbReference type="Proteomes" id="UP000184498"/>
    </source>
</evidence>